<sequence length="45" mass="5217">MWGSRRKSKGIIPIVENMLPDSPFHVNDTYIREIVLKAIFDESGR</sequence>
<name>A0A1I2GXU9_9RHOB</name>
<gene>
    <name evidence="1" type="ORF">SAMN04488523_1328</name>
</gene>
<organism evidence="1 2">
    <name type="scientific">Sulfitobacter brevis</name>
    <dbReference type="NCBI Taxonomy" id="74348"/>
    <lineage>
        <taxon>Bacteria</taxon>
        <taxon>Pseudomonadati</taxon>
        <taxon>Pseudomonadota</taxon>
        <taxon>Alphaproteobacteria</taxon>
        <taxon>Rhodobacterales</taxon>
        <taxon>Roseobacteraceae</taxon>
        <taxon>Sulfitobacter</taxon>
    </lineage>
</organism>
<accession>A0A1I2GXU9</accession>
<dbReference type="Proteomes" id="UP000198977">
    <property type="component" value="Unassembled WGS sequence"/>
</dbReference>
<evidence type="ECO:0000313" key="1">
    <source>
        <dbReference type="EMBL" id="SFF21983.1"/>
    </source>
</evidence>
<protein>
    <submittedName>
        <fullName evidence="1">Uncharacterized protein</fullName>
    </submittedName>
</protein>
<dbReference type="EMBL" id="FOMW01000032">
    <property type="protein sequence ID" value="SFF21983.1"/>
    <property type="molecule type" value="Genomic_DNA"/>
</dbReference>
<proteinExistence type="predicted"/>
<dbReference type="STRING" id="74348.SAMN04488523_1328"/>
<dbReference type="AlphaFoldDB" id="A0A1I2GXU9"/>
<evidence type="ECO:0000313" key="2">
    <source>
        <dbReference type="Proteomes" id="UP000198977"/>
    </source>
</evidence>
<keyword evidence="2" id="KW-1185">Reference proteome</keyword>
<reference evidence="1 2" key="1">
    <citation type="submission" date="2016-10" db="EMBL/GenBank/DDBJ databases">
        <authorList>
            <person name="de Groot N.N."/>
        </authorList>
    </citation>
    <scope>NUCLEOTIDE SEQUENCE [LARGE SCALE GENOMIC DNA]</scope>
    <source>
        <strain evidence="1 2">DSM 11443</strain>
    </source>
</reference>